<protein>
    <submittedName>
        <fullName evidence="1">Uncharacterized protein</fullName>
    </submittedName>
</protein>
<sequence>GKTGLVPGPVCLALHSLVNQQSLCSSGFEFLPLVYSNGNSMSISQLLNPFHPSSARPTLPQCLKLVNALIYLYSRNSSTLFAKTKNAKYGPISTS</sequence>
<evidence type="ECO:0000313" key="1">
    <source>
        <dbReference type="EMBL" id="CAJ0609686.1"/>
    </source>
</evidence>
<feature type="non-terminal residue" evidence="1">
    <location>
        <position position="1"/>
    </location>
</feature>
<gene>
    <name evidence="1" type="ORF">CYNAS_LOCUS21669</name>
</gene>
<dbReference type="Proteomes" id="UP001176961">
    <property type="component" value="Unassembled WGS sequence"/>
</dbReference>
<name>A0AA36HFY9_CYLNA</name>
<evidence type="ECO:0000313" key="2">
    <source>
        <dbReference type="Proteomes" id="UP001176961"/>
    </source>
</evidence>
<organism evidence="1 2">
    <name type="scientific">Cylicocyclus nassatus</name>
    <name type="common">Nematode worm</name>
    <dbReference type="NCBI Taxonomy" id="53992"/>
    <lineage>
        <taxon>Eukaryota</taxon>
        <taxon>Metazoa</taxon>
        <taxon>Ecdysozoa</taxon>
        <taxon>Nematoda</taxon>
        <taxon>Chromadorea</taxon>
        <taxon>Rhabditida</taxon>
        <taxon>Rhabditina</taxon>
        <taxon>Rhabditomorpha</taxon>
        <taxon>Strongyloidea</taxon>
        <taxon>Strongylidae</taxon>
        <taxon>Cylicocyclus</taxon>
    </lineage>
</organism>
<dbReference type="EMBL" id="CATQJL010000326">
    <property type="protein sequence ID" value="CAJ0609686.1"/>
    <property type="molecule type" value="Genomic_DNA"/>
</dbReference>
<comment type="caution">
    <text evidence="1">The sequence shown here is derived from an EMBL/GenBank/DDBJ whole genome shotgun (WGS) entry which is preliminary data.</text>
</comment>
<reference evidence="1" key="1">
    <citation type="submission" date="2023-07" db="EMBL/GenBank/DDBJ databases">
        <authorList>
            <consortium name="CYATHOMIX"/>
        </authorList>
    </citation>
    <scope>NUCLEOTIDE SEQUENCE</scope>
    <source>
        <strain evidence="1">N/A</strain>
    </source>
</reference>
<keyword evidence="2" id="KW-1185">Reference proteome</keyword>
<dbReference type="AlphaFoldDB" id="A0AA36HFY9"/>
<accession>A0AA36HFY9</accession>
<proteinExistence type="predicted"/>